<accession>A0A1M6HF38</accession>
<dbReference type="RefSeq" id="WP_149678977.1">
    <property type="nucleotide sequence ID" value="NZ_FQZP01000032.1"/>
</dbReference>
<dbReference type="Proteomes" id="UP000324781">
    <property type="component" value="Unassembled WGS sequence"/>
</dbReference>
<dbReference type="AlphaFoldDB" id="A0A1M6HF38"/>
<evidence type="ECO:0000313" key="2">
    <source>
        <dbReference type="Proteomes" id="UP000324781"/>
    </source>
</evidence>
<sequence length="145" mass="16127">MSKSRYLAILLMIAITISGCGTDRSKHGGNSNGNKRITESLERFVGGSIEELSAFLGEEPVLEEMEYSDEGYPTIVNFEFEKSDISGMLKVDYILVAMTGDSALHIEEIGVWLPYENRPGIVMYDDVSISRVCSRGIRITRFCTS</sequence>
<gene>
    <name evidence="1" type="ORF">SAMN05444373_10322</name>
</gene>
<proteinExistence type="predicted"/>
<dbReference type="PROSITE" id="PS51257">
    <property type="entry name" value="PROKAR_LIPOPROTEIN"/>
    <property type="match status" value="1"/>
</dbReference>
<name>A0A1M6HF38_9FIRM</name>
<protein>
    <submittedName>
        <fullName evidence="1">Uncharacterized protein</fullName>
    </submittedName>
</protein>
<keyword evidence="2" id="KW-1185">Reference proteome</keyword>
<organism evidence="1 2">
    <name type="scientific">Thermoclostridium caenicola</name>
    <dbReference type="NCBI Taxonomy" id="659425"/>
    <lineage>
        <taxon>Bacteria</taxon>
        <taxon>Bacillati</taxon>
        <taxon>Bacillota</taxon>
        <taxon>Clostridia</taxon>
        <taxon>Eubacteriales</taxon>
        <taxon>Oscillospiraceae</taxon>
        <taxon>Thermoclostridium</taxon>
    </lineage>
</organism>
<evidence type="ECO:0000313" key="1">
    <source>
        <dbReference type="EMBL" id="SHJ20763.1"/>
    </source>
</evidence>
<reference evidence="1 2" key="1">
    <citation type="submission" date="2016-11" db="EMBL/GenBank/DDBJ databases">
        <authorList>
            <person name="Varghese N."/>
            <person name="Submissions S."/>
        </authorList>
    </citation>
    <scope>NUCLEOTIDE SEQUENCE [LARGE SCALE GENOMIC DNA]</scope>
    <source>
        <strain evidence="1 2">DSM 19027</strain>
    </source>
</reference>
<dbReference type="EMBL" id="FQZP01000032">
    <property type="protein sequence ID" value="SHJ20763.1"/>
    <property type="molecule type" value="Genomic_DNA"/>
</dbReference>